<keyword evidence="3" id="KW-1185">Reference proteome</keyword>
<name>A0A401NKE7_SCYTO</name>
<dbReference type="STRING" id="75743.A0A401NKE7"/>
<reference evidence="2 3" key="1">
    <citation type="journal article" date="2018" name="Nat. Ecol. Evol.">
        <title>Shark genomes provide insights into elasmobranch evolution and the origin of vertebrates.</title>
        <authorList>
            <person name="Hara Y"/>
            <person name="Yamaguchi K"/>
            <person name="Onimaru K"/>
            <person name="Kadota M"/>
            <person name="Koyanagi M"/>
            <person name="Keeley SD"/>
            <person name="Tatsumi K"/>
            <person name="Tanaka K"/>
            <person name="Motone F"/>
            <person name="Kageyama Y"/>
            <person name="Nozu R"/>
            <person name="Adachi N"/>
            <person name="Nishimura O"/>
            <person name="Nakagawa R"/>
            <person name="Tanegashima C"/>
            <person name="Kiyatake I"/>
            <person name="Matsumoto R"/>
            <person name="Murakumo K"/>
            <person name="Nishida K"/>
            <person name="Terakita A"/>
            <person name="Kuratani S"/>
            <person name="Sato K"/>
            <person name="Hyodo S Kuraku.S."/>
        </authorList>
    </citation>
    <scope>NUCLEOTIDE SEQUENCE [LARGE SCALE GENOMIC DNA]</scope>
</reference>
<dbReference type="Pfam" id="PF00240">
    <property type="entry name" value="ubiquitin"/>
    <property type="match status" value="1"/>
</dbReference>
<feature type="domain" description="Ubiquitin-like" evidence="1">
    <location>
        <begin position="11"/>
        <end position="90"/>
    </location>
</feature>
<dbReference type="CDD" id="cd17039">
    <property type="entry name" value="Ubl_ubiquitin_like"/>
    <property type="match status" value="1"/>
</dbReference>
<sequence>MFDDADDSDTFELTVVMVDGSQVIIDVRLSDTIEDVKINLIEEFNRTSYEQMNLDPAQLTLLHGHIQLEDDSTVAECGLGMESMIVTDVKCMYPFVYLTAQSFRLLRKAGI</sequence>
<evidence type="ECO:0000313" key="2">
    <source>
        <dbReference type="EMBL" id="GCB61335.1"/>
    </source>
</evidence>
<dbReference type="InterPro" id="IPR029071">
    <property type="entry name" value="Ubiquitin-like_domsf"/>
</dbReference>
<dbReference type="AlphaFoldDB" id="A0A401NKE7"/>
<gene>
    <name evidence="2" type="ORF">scyTo_0014320</name>
</gene>
<dbReference type="SMART" id="SM00213">
    <property type="entry name" value="UBQ"/>
    <property type="match status" value="1"/>
</dbReference>
<dbReference type="InterPro" id="IPR000626">
    <property type="entry name" value="Ubiquitin-like_dom"/>
</dbReference>
<dbReference type="OrthoDB" id="9949708at2759"/>
<evidence type="ECO:0000259" key="1">
    <source>
        <dbReference type="PROSITE" id="PS50053"/>
    </source>
</evidence>
<proteinExistence type="predicted"/>
<organism evidence="2 3">
    <name type="scientific">Scyliorhinus torazame</name>
    <name type="common">Cloudy catshark</name>
    <name type="synonym">Catulus torazame</name>
    <dbReference type="NCBI Taxonomy" id="75743"/>
    <lineage>
        <taxon>Eukaryota</taxon>
        <taxon>Metazoa</taxon>
        <taxon>Chordata</taxon>
        <taxon>Craniata</taxon>
        <taxon>Vertebrata</taxon>
        <taxon>Chondrichthyes</taxon>
        <taxon>Elasmobranchii</taxon>
        <taxon>Galeomorphii</taxon>
        <taxon>Galeoidea</taxon>
        <taxon>Carcharhiniformes</taxon>
        <taxon>Scyliorhinidae</taxon>
        <taxon>Scyliorhinus</taxon>
    </lineage>
</organism>
<evidence type="ECO:0000313" key="3">
    <source>
        <dbReference type="Proteomes" id="UP000288216"/>
    </source>
</evidence>
<dbReference type="PROSITE" id="PS50053">
    <property type="entry name" value="UBIQUITIN_2"/>
    <property type="match status" value="1"/>
</dbReference>
<dbReference type="EMBL" id="BFAA01007636">
    <property type="protein sequence ID" value="GCB61335.1"/>
    <property type="molecule type" value="Genomic_DNA"/>
</dbReference>
<dbReference type="Gene3D" id="3.10.20.90">
    <property type="entry name" value="Phosphatidylinositol 3-kinase Catalytic Subunit, Chain A, domain 1"/>
    <property type="match status" value="1"/>
</dbReference>
<comment type="caution">
    <text evidence="2">The sequence shown here is derived from an EMBL/GenBank/DDBJ whole genome shotgun (WGS) entry which is preliminary data.</text>
</comment>
<accession>A0A401NKE7</accession>
<dbReference type="Proteomes" id="UP000288216">
    <property type="component" value="Unassembled WGS sequence"/>
</dbReference>
<protein>
    <recommendedName>
        <fullName evidence="1">Ubiquitin-like domain-containing protein</fullName>
    </recommendedName>
</protein>
<dbReference type="SUPFAM" id="SSF54236">
    <property type="entry name" value="Ubiquitin-like"/>
    <property type="match status" value="1"/>
</dbReference>